<evidence type="ECO:0000256" key="3">
    <source>
        <dbReference type="ARBA" id="ARBA00023163"/>
    </source>
</evidence>
<dbReference type="SMART" id="SM00354">
    <property type="entry name" value="HTH_LACI"/>
    <property type="match status" value="1"/>
</dbReference>
<dbReference type="Proteomes" id="UP000516117">
    <property type="component" value="Chromosome"/>
</dbReference>
<dbReference type="PANTHER" id="PTHR30146:SF109">
    <property type="entry name" value="HTH-TYPE TRANSCRIPTIONAL REGULATOR GALS"/>
    <property type="match status" value="1"/>
</dbReference>
<evidence type="ECO:0000259" key="4">
    <source>
        <dbReference type="PROSITE" id="PS50932"/>
    </source>
</evidence>
<dbReference type="InterPro" id="IPR010982">
    <property type="entry name" value="Lambda_DNA-bd_dom_sf"/>
</dbReference>
<dbReference type="PROSITE" id="PS00356">
    <property type="entry name" value="HTH_LACI_1"/>
    <property type="match status" value="1"/>
</dbReference>
<dbReference type="RefSeq" id="WP_187721253.1">
    <property type="nucleotide sequence ID" value="NZ_BAABBL010000013.1"/>
</dbReference>
<dbReference type="EMBL" id="CP060789">
    <property type="protein sequence ID" value="QNP56136.1"/>
    <property type="molecule type" value="Genomic_DNA"/>
</dbReference>
<feature type="domain" description="HTH lacI-type" evidence="4">
    <location>
        <begin position="5"/>
        <end position="59"/>
    </location>
</feature>
<dbReference type="AlphaFoldDB" id="A0A7H0H6H0"/>
<dbReference type="InterPro" id="IPR000843">
    <property type="entry name" value="HTH_LacI"/>
</dbReference>
<keyword evidence="2 5" id="KW-0238">DNA-binding</keyword>
<dbReference type="Gene3D" id="1.10.260.40">
    <property type="entry name" value="lambda repressor-like DNA-binding domains"/>
    <property type="match status" value="1"/>
</dbReference>
<dbReference type="Pfam" id="PF00356">
    <property type="entry name" value="LacI"/>
    <property type="match status" value="1"/>
</dbReference>
<proteinExistence type="predicted"/>
<dbReference type="GO" id="GO:0000976">
    <property type="term" value="F:transcription cis-regulatory region binding"/>
    <property type="evidence" value="ECO:0007669"/>
    <property type="project" value="TreeGrafter"/>
</dbReference>
<dbReference type="Pfam" id="PF13377">
    <property type="entry name" value="Peripla_BP_3"/>
    <property type="match status" value="1"/>
</dbReference>
<dbReference type="InterPro" id="IPR028082">
    <property type="entry name" value="Peripla_BP_I"/>
</dbReference>
<dbReference type="SUPFAM" id="SSF53822">
    <property type="entry name" value="Periplasmic binding protein-like I"/>
    <property type="match status" value="1"/>
</dbReference>
<keyword evidence="6" id="KW-1185">Reference proteome</keyword>
<gene>
    <name evidence="5" type="ORF">H9L22_01040</name>
</gene>
<reference evidence="5 6" key="1">
    <citation type="submission" date="2020-08" db="EMBL/GenBank/DDBJ databases">
        <title>Genome sequence of Tessaracoccus defluvii JCM 17540T.</title>
        <authorList>
            <person name="Hyun D.-W."/>
            <person name="Bae J.-W."/>
        </authorList>
    </citation>
    <scope>NUCLEOTIDE SEQUENCE [LARGE SCALE GENOMIC DNA]</scope>
    <source>
        <strain evidence="5 6">JCM 17540</strain>
    </source>
</reference>
<name>A0A7H0H6H0_9ACTN</name>
<keyword evidence="1" id="KW-0805">Transcription regulation</keyword>
<sequence>MAKAAGIREVAEAAGVSIGTVSNVVNRPELVSAQMLARVQATMAQLGFVRNDLARQMKMGGGTTLGAIVLNIGNPFFADLAHALELAAEERGYISVLASSNQSPERENRYIDLFEGQRVEGMIVAPIAGITERIHRLHRSGMPFVLFGYPSDEVSDFCTVEMDGDVGAYRGIEHLIACGRRDLAFVGGPRRQVRDRWQGALRAAAENGVRLRTLETTDQTMQEGARLGDHIASLPPEERPDGIFAANDLLAMGIMQSLLLARDISIPGDIALMGYDDVSYAPHLSVALTTMRQDVDQMARAAVDLLLTEREEGVQHEHRRVVLTPDLVLRDSTGPLA</sequence>
<dbReference type="Gene3D" id="3.40.50.2300">
    <property type="match status" value="2"/>
</dbReference>
<evidence type="ECO:0000313" key="5">
    <source>
        <dbReference type="EMBL" id="QNP56136.1"/>
    </source>
</evidence>
<dbReference type="CDD" id="cd01392">
    <property type="entry name" value="HTH_LacI"/>
    <property type="match status" value="1"/>
</dbReference>
<accession>A0A7H0H6H0</accession>
<keyword evidence="3" id="KW-0804">Transcription</keyword>
<dbReference type="PANTHER" id="PTHR30146">
    <property type="entry name" value="LACI-RELATED TRANSCRIPTIONAL REPRESSOR"/>
    <property type="match status" value="1"/>
</dbReference>
<evidence type="ECO:0000313" key="6">
    <source>
        <dbReference type="Proteomes" id="UP000516117"/>
    </source>
</evidence>
<protein>
    <submittedName>
        <fullName evidence="5">LacI family DNA-binding transcriptional regulator</fullName>
    </submittedName>
</protein>
<dbReference type="InterPro" id="IPR046335">
    <property type="entry name" value="LacI/GalR-like_sensor"/>
</dbReference>
<dbReference type="SUPFAM" id="SSF47413">
    <property type="entry name" value="lambda repressor-like DNA-binding domains"/>
    <property type="match status" value="1"/>
</dbReference>
<evidence type="ECO:0000256" key="1">
    <source>
        <dbReference type="ARBA" id="ARBA00023015"/>
    </source>
</evidence>
<dbReference type="PROSITE" id="PS50932">
    <property type="entry name" value="HTH_LACI_2"/>
    <property type="match status" value="1"/>
</dbReference>
<organism evidence="5 6">
    <name type="scientific">Tessaracoccus defluvii</name>
    <dbReference type="NCBI Taxonomy" id="1285901"/>
    <lineage>
        <taxon>Bacteria</taxon>
        <taxon>Bacillati</taxon>
        <taxon>Actinomycetota</taxon>
        <taxon>Actinomycetes</taxon>
        <taxon>Propionibacteriales</taxon>
        <taxon>Propionibacteriaceae</taxon>
        <taxon>Tessaracoccus</taxon>
    </lineage>
</organism>
<dbReference type="KEGG" id="tdf:H9L22_01040"/>
<dbReference type="GO" id="GO:0003700">
    <property type="term" value="F:DNA-binding transcription factor activity"/>
    <property type="evidence" value="ECO:0007669"/>
    <property type="project" value="TreeGrafter"/>
</dbReference>
<evidence type="ECO:0000256" key="2">
    <source>
        <dbReference type="ARBA" id="ARBA00023125"/>
    </source>
</evidence>